<name>A0ABQ3B8X8_9GAMM</name>
<dbReference type="SUPFAM" id="SSF48613">
    <property type="entry name" value="Heme oxygenase-like"/>
    <property type="match status" value="1"/>
</dbReference>
<dbReference type="EMBL" id="BMYZ01000002">
    <property type="protein sequence ID" value="GGY80985.1"/>
    <property type="molecule type" value="Genomic_DNA"/>
</dbReference>
<organism evidence="1 2">
    <name type="scientific">Cellvibrio zantedeschiae</name>
    <dbReference type="NCBI Taxonomy" id="1237077"/>
    <lineage>
        <taxon>Bacteria</taxon>
        <taxon>Pseudomonadati</taxon>
        <taxon>Pseudomonadota</taxon>
        <taxon>Gammaproteobacteria</taxon>
        <taxon>Cellvibrionales</taxon>
        <taxon>Cellvibrionaceae</taxon>
        <taxon>Cellvibrio</taxon>
    </lineage>
</organism>
<dbReference type="CDD" id="cd19166">
    <property type="entry name" value="HemeO-bac"/>
    <property type="match status" value="1"/>
</dbReference>
<comment type="caution">
    <text evidence="1">The sequence shown here is derived from an EMBL/GenBank/DDBJ whole genome shotgun (WGS) entry which is preliminary data.</text>
</comment>
<gene>
    <name evidence="1" type="primary">bphO</name>
    <name evidence="1" type="ORF">GCM10011613_27550</name>
</gene>
<dbReference type="RefSeq" id="WP_189419560.1">
    <property type="nucleotide sequence ID" value="NZ_BMYZ01000002.1"/>
</dbReference>
<dbReference type="InterPro" id="IPR016084">
    <property type="entry name" value="Haem_Oase-like_multi-hlx"/>
</dbReference>
<sequence length="188" mass="21601">MQSQALTPKLALTRLRAETKSRHQILDSSMPLANPNADWQDYLEHLQLLSAWLQPIENWLIHFSDGPQGPRAPDFICYTDIIRKDLANYMAPKLQPITWMQDNCAAYRWGVSYVIEGSQLGGEFLYKRLADRLKPHELFYLQAKQPGRWPAFLNCLATELTTHEHIDLACAGARDAFDALLMLLPHRE</sequence>
<protein>
    <submittedName>
        <fullName evidence="1">Heme oxygenase BphO</fullName>
    </submittedName>
</protein>
<reference evidence="2" key="1">
    <citation type="journal article" date="2019" name="Int. J. Syst. Evol. Microbiol.">
        <title>The Global Catalogue of Microorganisms (GCM) 10K type strain sequencing project: providing services to taxonomists for standard genome sequencing and annotation.</title>
        <authorList>
            <consortium name="The Broad Institute Genomics Platform"/>
            <consortium name="The Broad Institute Genome Sequencing Center for Infectious Disease"/>
            <person name="Wu L."/>
            <person name="Ma J."/>
        </authorList>
    </citation>
    <scope>NUCLEOTIDE SEQUENCE [LARGE SCALE GENOMIC DNA]</scope>
    <source>
        <strain evidence="2">KCTC 32239</strain>
    </source>
</reference>
<accession>A0ABQ3B8X8</accession>
<keyword evidence="2" id="KW-1185">Reference proteome</keyword>
<proteinExistence type="predicted"/>
<evidence type="ECO:0000313" key="1">
    <source>
        <dbReference type="EMBL" id="GGY80985.1"/>
    </source>
</evidence>
<dbReference type="Pfam" id="PF01126">
    <property type="entry name" value="Heme_oxygenase"/>
    <property type="match status" value="1"/>
</dbReference>
<dbReference type="Proteomes" id="UP000619761">
    <property type="component" value="Unassembled WGS sequence"/>
</dbReference>
<evidence type="ECO:0000313" key="2">
    <source>
        <dbReference type="Proteomes" id="UP000619761"/>
    </source>
</evidence>
<dbReference type="Gene3D" id="1.20.910.10">
    <property type="entry name" value="Heme oxygenase-like"/>
    <property type="match status" value="1"/>
</dbReference>
<dbReference type="InterPro" id="IPR016053">
    <property type="entry name" value="Haem_Oase-like"/>
</dbReference>